<keyword evidence="8" id="KW-1185">Reference proteome</keyword>
<dbReference type="OrthoDB" id="8942434at2759"/>
<gene>
    <name evidence="7" type="ORF">JZ751_023156</name>
</gene>
<keyword evidence="2" id="KW-0963">Cytoplasm</keyword>
<evidence type="ECO:0000256" key="3">
    <source>
        <dbReference type="ARBA" id="ARBA00022794"/>
    </source>
</evidence>
<dbReference type="PANTHER" id="PTHR12968:SF4">
    <property type="entry name" value="TECTONIC-LIKE COMPLEX MEMBER MKS1"/>
    <property type="match status" value="1"/>
</dbReference>
<proteinExistence type="predicted"/>
<dbReference type="Proteomes" id="UP000824540">
    <property type="component" value="Unassembled WGS sequence"/>
</dbReference>
<dbReference type="AlphaFoldDB" id="A0A8T2PH94"/>
<keyword evidence="5" id="KW-0966">Cell projection</keyword>
<dbReference type="GO" id="GO:0060271">
    <property type="term" value="P:cilium assembly"/>
    <property type="evidence" value="ECO:0007669"/>
    <property type="project" value="TreeGrafter"/>
</dbReference>
<dbReference type="InterPro" id="IPR010796">
    <property type="entry name" value="C2_B9-type_dom"/>
</dbReference>
<keyword evidence="4" id="KW-0206">Cytoskeleton</keyword>
<accession>A0A8T2PH94</accession>
<comment type="caution">
    <text evidence="7">The sequence shown here is derived from an EMBL/GenBank/DDBJ whole genome shotgun (WGS) entry which is preliminary data.</text>
</comment>
<evidence type="ECO:0000256" key="5">
    <source>
        <dbReference type="ARBA" id="ARBA00023273"/>
    </source>
</evidence>
<dbReference type="GO" id="GO:0036038">
    <property type="term" value="C:MKS complex"/>
    <property type="evidence" value="ECO:0007669"/>
    <property type="project" value="TreeGrafter"/>
</dbReference>
<keyword evidence="3" id="KW-0970">Cilium biogenesis/degradation</keyword>
<evidence type="ECO:0000256" key="2">
    <source>
        <dbReference type="ARBA" id="ARBA00022490"/>
    </source>
</evidence>
<name>A0A8T2PH94_9TELE</name>
<evidence type="ECO:0000256" key="6">
    <source>
        <dbReference type="SAM" id="MobiDB-lite"/>
    </source>
</evidence>
<evidence type="ECO:0000313" key="7">
    <source>
        <dbReference type="EMBL" id="KAG9351905.1"/>
    </source>
</evidence>
<dbReference type="EMBL" id="JAFBMS010000006">
    <property type="protein sequence ID" value="KAG9351905.1"/>
    <property type="molecule type" value="Genomic_DNA"/>
</dbReference>
<organism evidence="7 8">
    <name type="scientific">Albula glossodonta</name>
    <name type="common">roundjaw bonefish</name>
    <dbReference type="NCBI Taxonomy" id="121402"/>
    <lineage>
        <taxon>Eukaryota</taxon>
        <taxon>Metazoa</taxon>
        <taxon>Chordata</taxon>
        <taxon>Craniata</taxon>
        <taxon>Vertebrata</taxon>
        <taxon>Euteleostomi</taxon>
        <taxon>Actinopterygii</taxon>
        <taxon>Neopterygii</taxon>
        <taxon>Teleostei</taxon>
        <taxon>Albuliformes</taxon>
        <taxon>Albulidae</taxon>
        <taxon>Albula</taxon>
    </lineage>
</organism>
<feature type="compositionally biased region" description="Pro residues" evidence="6">
    <location>
        <begin position="250"/>
        <end position="259"/>
    </location>
</feature>
<comment type="subcellular location">
    <subcellularLocation>
        <location evidence="1">Cytoplasm</location>
        <location evidence="1">Cytoskeleton</location>
        <location evidence="1">Cilium basal body</location>
    </subcellularLocation>
</comment>
<protein>
    <submittedName>
        <fullName evidence="7">Uncharacterized protein</fullName>
    </submittedName>
</protein>
<evidence type="ECO:0000256" key="4">
    <source>
        <dbReference type="ARBA" id="ARBA00023212"/>
    </source>
</evidence>
<reference evidence="7" key="1">
    <citation type="thesis" date="2021" institute="BYU ScholarsArchive" country="Provo, UT, USA">
        <title>Applications of and Algorithms for Genome Assembly and Genomic Analyses with an Emphasis on Marine Teleosts.</title>
        <authorList>
            <person name="Pickett B.D."/>
        </authorList>
    </citation>
    <scope>NUCLEOTIDE SEQUENCE</scope>
    <source>
        <strain evidence="7">HI-2016</strain>
    </source>
</reference>
<feature type="compositionally biased region" description="Basic and acidic residues" evidence="6">
    <location>
        <begin position="238"/>
        <end position="249"/>
    </location>
</feature>
<feature type="region of interest" description="Disordered" evidence="6">
    <location>
        <begin position="230"/>
        <end position="259"/>
    </location>
</feature>
<sequence>MADGWSSDTGEAVYRSRDAVKNLKIRVRIQRVTSTAVLSQQLQQQVSAQQERGVIELSTFSSQTRSAGDDEEEQMVGWQEKLFSQFEVDFFGMDSVCQSPLDSQYHTEIMALERAGGRRNRRIFTYTDYDRFTNLEEQHSQSLMTPSKATPTFLAERMANIRHRRQERHPVEGTVPKARPVTWEPSEEFVKNSHVINTPVQTMYIMADLGPNGKLETAGEKKEVWRLTLENASAGISPEEKEREQRMYKDPPPTEPGNS</sequence>
<dbReference type="PANTHER" id="PTHR12968">
    <property type="entry name" value="B9 DOMAIN-CONTAINING"/>
    <property type="match status" value="1"/>
</dbReference>
<evidence type="ECO:0000256" key="1">
    <source>
        <dbReference type="ARBA" id="ARBA00004120"/>
    </source>
</evidence>
<evidence type="ECO:0000313" key="8">
    <source>
        <dbReference type="Proteomes" id="UP000824540"/>
    </source>
</evidence>